<gene>
    <name evidence="6" type="primary">Lrpprc-L3</name>
    <name evidence="6" type="ORF">Hamer_G024527</name>
</gene>
<evidence type="ECO:0000259" key="4">
    <source>
        <dbReference type="Pfam" id="PF09976"/>
    </source>
</evidence>
<dbReference type="EMBL" id="JAHLQT010040741">
    <property type="protein sequence ID" value="KAG7155734.1"/>
    <property type="molecule type" value="Genomic_DNA"/>
</dbReference>
<dbReference type="PROSITE" id="PS51375">
    <property type="entry name" value="PPR"/>
    <property type="match status" value="2"/>
</dbReference>
<dbReference type="GO" id="GO:0005634">
    <property type="term" value="C:nucleus"/>
    <property type="evidence" value="ECO:0007669"/>
    <property type="project" value="TreeGrafter"/>
</dbReference>
<evidence type="ECO:0000256" key="3">
    <source>
        <dbReference type="SAM" id="Coils"/>
    </source>
</evidence>
<dbReference type="NCBIfam" id="TIGR00756">
    <property type="entry name" value="PPR"/>
    <property type="match status" value="2"/>
</dbReference>
<name>A0A8J5MLF1_HOMAM</name>
<dbReference type="InterPro" id="IPR018704">
    <property type="entry name" value="SecYEG/CpoB_TPR"/>
</dbReference>
<dbReference type="GO" id="GO:0070129">
    <property type="term" value="P:regulation of mitochondrial translation"/>
    <property type="evidence" value="ECO:0007669"/>
    <property type="project" value="TreeGrafter"/>
</dbReference>
<dbReference type="Proteomes" id="UP000747542">
    <property type="component" value="Unassembled WGS sequence"/>
</dbReference>
<accession>A0A8J5MLF1</accession>
<evidence type="ECO:0000259" key="5">
    <source>
        <dbReference type="Pfam" id="PF17177"/>
    </source>
</evidence>
<evidence type="ECO:0000256" key="1">
    <source>
        <dbReference type="ARBA" id="ARBA00022737"/>
    </source>
</evidence>
<dbReference type="Pfam" id="PF13812">
    <property type="entry name" value="PPR_3"/>
    <property type="match status" value="1"/>
</dbReference>
<protein>
    <submittedName>
        <fullName evidence="6">Leucine-rich PPR motif-containing protein-like 3</fullName>
    </submittedName>
</protein>
<proteinExistence type="predicted"/>
<keyword evidence="7" id="KW-1185">Reference proteome</keyword>
<dbReference type="InterPro" id="IPR011990">
    <property type="entry name" value="TPR-like_helical_dom_sf"/>
</dbReference>
<feature type="repeat" description="PPR" evidence="2">
    <location>
        <begin position="178"/>
        <end position="212"/>
    </location>
</feature>
<sequence>MAALLRSGSFLRIFSGFRQSWTTNVPRCEALTLQTTPLHTNITRLLSAQKPVENVRSGQGPAQGIDKALYRIDTDIRRTGRIFKKDIEDIFGEIKALRHATSTQSLLLLRCCGSLVPEELPEVRNKLVQDIWETLHELRIPLDVSHYNTLLRVYLENEHKFSPTAFLADLEKNDIEPNRVTYQRLISRYCQDGDIDGATKILEFMKAKGLPVGENIFNALIMGHARANDMESAHKVLEVMKGSGLEPSSDSYKMLLVSYAEQGDIEGIKSALQECEASDIHLHDRDLMEVIQALAMKGHTQHVPQIIEKLQKVQGYQQDVMNLTYRLLNAGCHEVAYQMFSTMKTPQNSNGETGPAGFFFIKHLVKSGTPSSTIVHYCQEMKKQGLNTFALEAALGAALSNGLPDVAMFMLRVMNEDGAPLRAHYFWPIIIHYSKLGQLDKVYGTVKEMVTLEVPLTLETFKIYVIPAALGQDDMDAMIGSLKDAGMSLSSVINGCIAYFLSNGDVVAASNLSAGGDQNNEELNQPASGRDQQDVAGLFLQDVVWLSRKDAVSTRVLPILQEMENRGISISKASAASVTSKHQQSVDELERRLLELENKNLSTINILSYLLPAYARNKDVEKAEDLKKKLDAEQYPISAGTYVLLIDMYVSVGKLAEATTLLRELEAKEPDTKLTPFKFLRLASLMVQEGQLEEAIKLIESHALESFDDNREAGIMGNMSRRMVDQLSDTGDTAAVRRLIEVLLKSNVVQPGASIFGPLIRAYLINEDLAGAMKEFEAICREHRATPFKLELTTQCINLEDADKLQKIMDMSIEIHGELNSLYDMVFAFVECGRIKQAKKLLETPGLRAFNQKLDNQCQRYLDNGKITQLENLVTVTRDIFDLDRNMMYMNLIKAYKLGSFLKENGYNVPFVIPESPAPTPAAVQEASSASPRTMFTEALAARDFTSAVSVKEQIEKSGGQLSIQNRSKLVEGLVQDGRISEATKLTQDMLITNCYPVARVLKYLIIQMAKAGDVETITFFGKYIDNNIKKRISFDNARCMAYRVSGRSEEILDDLLMQIQSVPEAEVSTISQHFPRGGLMGIMEESPQLLPKVTNLAEEYASRGMTDPANCVWMHLFSEGRYSEAQEIYNKHISGSSTPLMFRSILDTARKTNNTELPERVMEVLEARPEVTPVAKGLVYSCWIDVLG</sequence>
<dbReference type="GO" id="GO:0003730">
    <property type="term" value="F:mRNA 3'-UTR binding"/>
    <property type="evidence" value="ECO:0007669"/>
    <property type="project" value="TreeGrafter"/>
</dbReference>
<keyword evidence="1" id="KW-0677">Repeat</keyword>
<dbReference type="InterPro" id="IPR033490">
    <property type="entry name" value="LRP130"/>
</dbReference>
<dbReference type="InterPro" id="IPR002885">
    <property type="entry name" value="PPR_rpt"/>
</dbReference>
<keyword evidence="3" id="KW-0175">Coiled coil</keyword>
<dbReference type="Gene3D" id="1.25.40.10">
    <property type="entry name" value="Tetratricopeptide repeat domain"/>
    <property type="match status" value="2"/>
</dbReference>
<dbReference type="GO" id="GO:0005739">
    <property type="term" value="C:mitochondrion"/>
    <property type="evidence" value="ECO:0007669"/>
    <property type="project" value="TreeGrafter"/>
</dbReference>
<feature type="domain" description="Ancillary SecYEG translocon subunit/Cell division coordinator CpoB TPR" evidence="4">
    <location>
        <begin position="620"/>
        <end position="711"/>
    </location>
</feature>
<dbReference type="Pfam" id="PF17177">
    <property type="entry name" value="PPR_long"/>
    <property type="match status" value="1"/>
</dbReference>
<dbReference type="Pfam" id="PF09976">
    <property type="entry name" value="TPR_21"/>
    <property type="match status" value="1"/>
</dbReference>
<dbReference type="InterPro" id="IPR033443">
    <property type="entry name" value="PROP1-like_PPR_dom"/>
</dbReference>
<organism evidence="6 7">
    <name type="scientific">Homarus americanus</name>
    <name type="common">American lobster</name>
    <dbReference type="NCBI Taxonomy" id="6706"/>
    <lineage>
        <taxon>Eukaryota</taxon>
        <taxon>Metazoa</taxon>
        <taxon>Ecdysozoa</taxon>
        <taxon>Arthropoda</taxon>
        <taxon>Crustacea</taxon>
        <taxon>Multicrustacea</taxon>
        <taxon>Malacostraca</taxon>
        <taxon>Eumalacostraca</taxon>
        <taxon>Eucarida</taxon>
        <taxon>Decapoda</taxon>
        <taxon>Pleocyemata</taxon>
        <taxon>Astacidea</taxon>
        <taxon>Nephropoidea</taxon>
        <taxon>Nephropidae</taxon>
        <taxon>Homarus</taxon>
    </lineage>
</organism>
<feature type="domain" description="PROP1-like PPR" evidence="5">
    <location>
        <begin position="199"/>
        <end position="312"/>
    </location>
</feature>
<feature type="repeat" description="PPR" evidence="2">
    <location>
        <begin position="213"/>
        <end position="247"/>
    </location>
</feature>
<evidence type="ECO:0000313" key="6">
    <source>
        <dbReference type="EMBL" id="KAG7155734.1"/>
    </source>
</evidence>
<dbReference type="SUPFAM" id="SSF48452">
    <property type="entry name" value="TPR-like"/>
    <property type="match status" value="1"/>
</dbReference>
<dbReference type="PANTHER" id="PTHR46669">
    <property type="entry name" value="LEUCINE-RICH PPR MOTIF-CONTAINING PROTEIN, MITOCHONDRIAL"/>
    <property type="match status" value="1"/>
</dbReference>
<dbReference type="AlphaFoldDB" id="A0A8J5MLF1"/>
<feature type="coiled-coil region" evidence="3">
    <location>
        <begin position="579"/>
        <end position="606"/>
    </location>
</feature>
<comment type="caution">
    <text evidence="6">The sequence shown here is derived from an EMBL/GenBank/DDBJ whole genome shotgun (WGS) entry which is preliminary data.</text>
</comment>
<evidence type="ECO:0000313" key="7">
    <source>
        <dbReference type="Proteomes" id="UP000747542"/>
    </source>
</evidence>
<dbReference type="PANTHER" id="PTHR46669:SF1">
    <property type="entry name" value="LEUCINE-RICH PPR MOTIF-CONTAINING PROTEIN, MITOCHONDRIAL"/>
    <property type="match status" value="1"/>
</dbReference>
<reference evidence="6" key="1">
    <citation type="journal article" date="2021" name="Sci. Adv.">
        <title>The American lobster genome reveals insights on longevity, neural, and immune adaptations.</title>
        <authorList>
            <person name="Polinski J.M."/>
            <person name="Zimin A.V."/>
            <person name="Clark K.F."/>
            <person name="Kohn A.B."/>
            <person name="Sadowski N."/>
            <person name="Timp W."/>
            <person name="Ptitsyn A."/>
            <person name="Khanna P."/>
            <person name="Romanova D.Y."/>
            <person name="Williams P."/>
            <person name="Greenwood S.J."/>
            <person name="Moroz L.L."/>
            <person name="Walt D.R."/>
            <person name="Bodnar A.G."/>
        </authorList>
    </citation>
    <scope>NUCLEOTIDE SEQUENCE</scope>
    <source>
        <strain evidence="6">GMGI-L3</strain>
    </source>
</reference>
<evidence type="ECO:0000256" key="2">
    <source>
        <dbReference type="PROSITE-ProRule" id="PRU00708"/>
    </source>
</evidence>